<name>A0AAD3R541_LATJO</name>
<accession>A0AAD3R541</accession>
<organism evidence="2 3">
    <name type="scientific">Lates japonicus</name>
    <name type="common">Japanese lates</name>
    <dbReference type="NCBI Taxonomy" id="270547"/>
    <lineage>
        <taxon>Eukaryota</taxon>
        <taxon>Metazoa</taxon>
        <taxon>Chordata</taxon>
        <taxon>Craniata</taxon>
        <taxon>Vertebrata</taxon>
        <taxon>Euteleostomi</taxon>
        <taxon>Actinopterygii</taxon>
        <taxon>Neopterygii</taxon>
        <taxon>Teleostei</taxon>
        <taxon>Neoteleostei</taxon>
        <taxon>Acanthomorphata</taxon>
        <taxon>Carangaria</taxon>
        <taxon>Carangaria incertae sedis</taxon>
        <taxon>Centropomidae</taxon>
        <taxon>Lates</taxon>
    </lineage>
</organism>
<gene>
    <name evidence="2" type="ORF">AKAME5_002854700</name>
</gene>
<evidence type="ECO:0000313" key="3">
    <source>
        <dbReference type="Proteomes" id="UP001279410"/>
    </source>
</evidence>
<evidence type="ECO:0000313" key="2">
    <source>
        <dbReference type="EMBL" id="GLD55501.1"/>
    </source>
</evidence>
<feature type="compositionally biased region" description="Basic residues" evidence="1">
    <location>
        <begin position="1"/>
        <end position="10"/>
    </location>
</feature>
<comment type="caution">
    <text evidence="2">The sequence shown here is derived from an EMBL/GenBank/DDBJ whole genome shotgun (WGS) entry which is preliminary data.</text>
</comment>
<feature type="region of interest" description="Disordered" evidence="1">
    <location>
        <begin position="1"/>
        <end position="40"/>
    </location>
</feature>
<evidence type="ECO:0000256" key="1">
    <source>
        <dbReference type="SAM" id="MobiDB-lite"/>
    </source>
</evidence>
<dbReference type="EMBL" id="BRZM01004207">
    <property type="protein sequence ID" value="GLD55501.1"/>
    <property type="molecule type" value="Genomic_DNA"/>
</dbReference>
<proteinExistence type="predicted"/>
<dbReference type="Proteomes" id="UP001279410">
    <property type="component" value="Unassembled WGS sequence"/>
</dbReference>
<sequence>MGARRSRSRPTRGEHPPTPDNPRQSGSTARHQAHANAASAGDEVSIIAALGSSARVPTGGARLGPEAGEGGREGGRGAVSPTEEGEAGSADAKTHRPHGQISKFTLGDRRLLRPRSFSQAAGNAALLRLRLPQPRKRGGFRLMAKRPSDRRSPGRNPGPQAQGRDGTGKETLNPPPPSGGERRVGYPPARGGRPGRGRRTALRVEVPSGRRGRARVAPDVRRHRRTFSPAGADSEQRPRLQVRQPSEQAGGEVLRCQAERDAGRGRCTEVRCGPVRDEAETKRELRLRAPDRRSGRRPGASGDPGPGSQRGRAGGRGRP</sequence>
<protein>
    <submittedName>
        <fullName evidence="2">Uncharacterized protein</fullName>
    </submittedName>
</protein>
<feature type="compositionally biased region" description="Low complexity" evidence="1">
    <location>
        <begin position="120"/>
        <end position="132"/>
    </location>
</feature>
<feature type="compositionally biased region" description="Basic and acidic residues" evidence="1">
    <location>
        <begin position="257"/>
        <end position="293"/>
    </location>
</feature>
<keyword evidence="3" id="KW-1185">Reference proteome</keyword>
<feature type="region of interest" description="Disordered" evidence="1">
    <location>
        <begin position="52"/>
        <end position="319"/>
    </location>
</feature>
<dbReference type="AlphaFoldDB" id="A0AAD3R541"/>
<reference evidence="2" key="1">
    <citation type="submission" date="2022-08" db="EMBL/GenBank/DDBJ databases">
        <title>Genome sequencing of akame (Lates japonicus).</title>
        <authorList>
            <person name="Hashiguchi Y."/>
            <person name="Takahashi H."/>
        </authorList>
    </citation>
    <scope>NUCLEOTIDE SEQUENCE</scope>
    <source>
        <strain evidence="2">Kochi</strain>
    </source>
</reference>